<dbReference type="GO" id="GO:0016740">
    <property type="term" value="F:transferase activity"/>
    <property type="evidence" value="ECO:0007669"/>
    <property type="project" value="InterPro"/>
</dbReference>
<dbReference type="SUPFAM" id="SSF52151">
    <property type="entry name" value="FabD/lysophospholipase-like"/>
    <property type="match status" value="1"/>
</dbReference>
<gene>
    <name evidence="2" type="ORF">B0H16DRAFT_1749373</name>
</gene>
<feature type="region of interest" description="Disordered" evidence="1">
    <location>
        <begin position="334"/>
        <end position="353"/>
    </location>
</feature>
<dbReference type="EMBL" id="JARKIB010000571">
    <property type="protein sequence ID" value="KAJ7699473.1"/>
    <property type="molecule type" value="Genomic_DNA"/>
</dbReference>
<proteinExistence type="predicted"/>
<feature type="compositionally biased region" description="Pro residues" evidence="1">
    <location>
        <begin position="138"/>
        <end position="148"/>
    </location>
</feature>
<organism evidence="2 3">
    <name type="scientific">Mycena metata</name>
    <dbReference type="NCBI Taxonomy" id="1033252"/>
    <lineage>
        <taxon>Eukaryota</taxon>
        <taxon>Fungi</taxon>
        <taxon>Dikarya</taxon>
        <taxon>Basidiomycota</taxon>
        <taxon>Agaricomycotina</taxon>
        <taxon>Agaricomycetes</taxon>
        <taxon>Agaricomycetidae</taxon>
        <taxon>Agaricales</taxon>
        <taxon>Marasmiineae</taxon>
        <taxon>Mycenaceae</taxon>
        <taxon>Mycena</taxon>
    </lineage>
</organism>
<sequence>MAPGQFGLLRVHPFIAFHRVIAEQGSQCPQPTSSTQPPSSEVSMASSSAYNFGRQPSTFDLEHLKFPNIHSTAVQASQQGWWDSFLRSYRMQDIATELNFLFTQSAISLSFINVRILTKTRWDLTVASERGSSRSTSLPPPPPLPHPPSVCTTSSTSTSPPRQATDPRTHHIIAPLRQTTHPPRAHPLSFPRAPRGRGAPRAVAGGFELYDDGEEGWQNTAVDSAKFTNDNGGNANGGNAQNPAHLRGGARRPRRRHRHRVCAREGVGGVCELGHSLGEYAGLVLAGMLSLTDVMTLAVATCRAMFDAELQPRMAPPRNALPQLLHRRRPLAGAHCRRHRPRNSGLQRASPSQTVFAGPRPVLEALLAHVHHHRTPRTSPRMSARTVAAATASIVTTPMLLNLSGQRGSGRRHRRCGVSGHADAERSALGRVADPLSATVDVWID</sequence>
<comment type="caution">
    <text evidence="2">The sequence shown here is derived from an EMBL/GenBank/DDBJ whole genome shotgun (WGS) entry which is preliminary data.</text>
</comment>
<dbReference type="Gene3D" id="3.40.366.10">
    <property type="entry name" value="Malonyl-Coenzyme A Acyl Carrier Protein, domain 2"/>
    <property type="match status" value="1"/>
</dbReference>
<protein>
    <submittedName>
        <fullName evidence="2">Uncharacterized protein</fullName>
    </submittedName>
</protein>
<keyword evidence="3" id="KW-1185">Reference proteome</keyword>
<dbReference type="AlphaFoldDB" id="A0AAD7DTL5"/>
<evidence type="ECO:0000313" key="2">
    <source>
        <dbReference type="EMBL" id="KAJ7699473.1"/>
    </source>
</evidence>
<dbReference type="Proteomes" id="UP001215598">
    <property type="component" value="Unassembled WGS sequence"/>
</dbReference>
<dbReference type="InterPro" id="IPR001227">
    <property type="entry name" value="Ac_transferase_dom_sf"/>
</dbReference>
<name>A0AAD7DTL5_9AGAR</name>
<dbReference type="InterPro" id="IPR016035">
    <property type="entry name" value="Acyl_Trfase/lysoPLipase"/>
</dbReference>
<feature type="compositionally biased region" description="Low complexity" evidence="1">
    <location>
        <begin position="231"/>
        <end position="247"/>
    </location>
</feature>
<evidence type="ECO:0000313" key="3">
    <source>
        <dbReference type="Proteomes" id="UP001215598"/>
    </source>
</evidence>
<feature type="region of interest" description="Disordered" evidence="1">
    <location>
        <begin position="228"/>
        <end position="257"/>
    </location>
</feature>
<accession>A0AAD7DTL5</accession>
<feature type="compositionally biased region" description="Low complexity" evidence="1">
    <location>
        <begin position="149"/>
        <end position="161"/>
    </location>
</feature>
<reference evidence="2" key="1">
    <citation type="submission" date="2023-03" db="EMBL/GenBank/DDBJ databases">
        <title>Massive genome expansion in bonnet fungi (Mycena s.s.) driven by repeated elements and novel gene families across ecological guilds.</title>
        <authorList>
            <consortium name="Lawrence Berkeley National Laboratory"/>
            <person name="Harder C.B."/>
            <person name="Miyauchi S."/>
            <person name="Viragh M."/>
            <person name="Kuo A."/>
            <person name="Thoen E."/>
            <person name="Andreopoulos B."/>
            <person name="Lu D."/>
            <person name="Skrede I."/>
            <person name="Drula E."/>
            <person name="Henrissat B."/>
            <person name="Morin E."/>
            <person name="Kohler A."/>
            <person name="Barry K."/>
            <person name="LaButti K."/>
            <person name="Morin E."/>
            <person name="Salamov A."/>
            <person name="Lipzen A."/>
            <person name="Mereny Z."/>
            <person name="Hegedus B."/>
            <person name="Baldrian P."/>
            <person name="Stursova M."/>
            <person name="Weitz H."/>
            <person name="Taylor A."/>
            <person name="Grigoriev I.V."/>
            <person name="Nagy L.G."/>
            <person name="Martin F."/>
            <person name="Kauserud H."/>
        </authorList>
    </citation>
    <scope>NUCLEOTIDE SEQUENCE</scope>
    <source>
        <strain evidence="2">CBHHK182m</strain>
    </source>
</reference>
<feature type="region of interest" description="Disordered" evidence="1">
    <location>
        <begin position="129"/>
        <end position="199"/>
    </location>
</feature>
<feature type="region of interest" description="Disordered" evidence="1">
    <location>
        <begin position="26"/>
        <end position="47"/>
    </location>
</feature>
<evidence type="ECO:0000256" key="1">
    <source>
        <dbReference type="SAM" id="MobiDB-lite"/>
    </source>
</evidence>
<feature type="compositionally biased region" description="Basic residues" evidence="1">
    <location>
        <begin position="248"/>
        <end position="257"/>
    </location>
</feature>
<feature type="compositionally biased region" description="Polar residues" evidence="1">
    <location>
        <begin position="344"/>
        <end position="353"/>
    </location>
</feature>